<dbReference type="PANTHER" id="PTHR43833">
    <property type="entry name" value="POTASSIUM CHANNEL PROTEIN 2-RELATED-RELATED"/>
    <property type="match status" value="1"/>
</dbReference>
<reference evidence="3" key="1">
    <citation type="submission" date="2018-06" db="EMBL/GenBank/DDBJ databases">
        <authorList>
            <person name="Zhirakovskaya E."/>
        </authorList>
    </citation>
    <scope>NUCLEOTIDE SEQUENCE</scope>
</reference>
<dbReference type="PROSITE" id="PS51201">
    <property type="entry name" value="RCK_N"/>
    <property type="match status" value="1"/>
</dbReference>
<protein>
    <submittedName>
        <fullName evidence="3">Uncharacterized protein</fullName>
    </submittedName>
</protein>
<dbReference type="InterPro" id="IPR036721">
    <property type="entry name" value="RCK_C_sf"/>
</dbReference>
<dbReference type="SUPFAM" id="SSF51735">
    <property type="entry name" value="NAD(P)-binding Rossmann-fold domains"/>
    <property type="match status" value="1"/>
</dbReference>
<dbReference type="Pfam" id="PF02080">
    <property type="entry name" value="TrkA_C"/>
    <property type="match status" value="1"/>
</dbReference>
<dbReference type="Gene3D" id="3.40.50.720">
    <property type="entry name" value="NAD(P)-binding Rossmann-like Domain"/>
    <property type="match status" value="1"/>
</dbReference>
<gene>
    <name evidence="3" type="ORF">MNBD_ACTINO01-1530</name>
</gene>
<dbReference type="InterPro" id="IPR050721">
    <property type="entry name" value="Trk_Ktr_HKT_K-transport"/>
</dbReference>
<name>A0A3B0SQZ6_9ZZZZ</name>
<sequence length="210" mass="22664">GSDLALTLSEGGHDVSVIDEVPEKLARLGAAFNGRTEVGLAYDVRTLRAADIEFADAFVAVTSNDNANVMAAQVAKEVFGVPKTIARLDDPARAEVYRALNVRYVAGAHLVSRVIHEQLVESEFDYHVTFSTGDIEIVEMQLSAEAEGMKVSDLEIHGSLRVAAIMRDGGTFIPEPDTVLREEDLVVAAAKHGTTSKVGKYLIDVEPELK</sequence>
<dbReference type="SUPFAM" id="SSF116726">
    <property type="entry name" value="TrkA C-terminal domain-like"/>
    <property type="match status" value="1"/>
</dbReference>
<feature type="domain" description="RCK C-terminal" evidence="2">
    <location>
        <begin position="125"/>
        <end position="204"/>
    </location>
</feature>
<evidence type="ECO:0000259" key="1">
    <source>
        <dbReference type="PROSITE" id="PS51201"/>
    </source>
</evidence>
<feature type="domain" description="RCK N-terminal" evidence="1">
    <location>
        <begin position="1"/>
        <end position="111"/>
    </location>
</feature>
<dbReference type="PANTHER" id="PTHR43833:SF8">
    <property type="entry name" value="TRK SYSTEM POTASSIUM UPTAKE PROTEIN TRKA"/>
    <property type="match status" value="1"/>
</dbReference>
<organism evidence="3">
    <name type="scientific">hydrothermal vent metagenome</name>
    <dbReference type="NCBI Taxonomy" id="652676"/>
    <lineage>
        <taxon>unclassified sequences</taxon>
        <taxon>metagenomes</taxon>
        <taxon>ecological metagenomes</taxon>
    </lineage>
</organism>
<dbReference type="InterPro" id="IPR003148">
    <property type="entry name" value="RCK_N"/>
</dbReference>
<dbReference type="PROSITE" id="PS51202">
    <property type="entry name" value="RCK_C"/>
    <property type="match status" value="1"/>
</dbReference>
<proteinExistence type="predicted"/>
<evidence type="ECO:0000259" key="2">
    <source>
        <dbReference type="PROSITE" id="PS51202"/>
    </source>
</evidence>
<dbReference type="InterPro" id="IPR006037">
    <property type="entry name" value="RCK_C"/>
</dbReference>
<dbReference type="InterPro" id="IPR036291">
    <property type="entry name" value="NAD(P)-bd_dom_sf"/>
</dbReference>
<dbReference type="AlphaFoldDB" id="A0A3B0SQZ6"/>
<accession>A0A3B0SQZ6</accession>
<dbReference type="EMBL" id="UOEI01000591">
    <property type="protein sequence ID" value="VAW08265.1"/>
    <property type="molecule type" value="Genomic_DNA"/>
</dbReference>
<dbReference type="GO" id="GO:0008324">
    <property type="term" value="F:monoatomic cation transmembrane transporter activity"/>
    <property type="evidence" value="ECO:0007669"/>
    <property type="project" value="InterPro"/>
</dbReference>
<dbReference type="Gene3D" id="3.30.70.1450">
    <property type="entry name" value="Regulator of K+ conductance, C-terminal domain"/>
    <property type="match status" value="1"/>
</dbReference>
<dbReference type="Pfam" id="PF02254">
    <property type="entry name" value="TrkA_N"/>
    <property type="match status" value="1"/>
</dbReference>
<evidence type="ECO:0000313" key="3">
    <source>
        <dbReference type="EMBL" id="VAW08265.1"/>
    </source>
</evidence>
<feature type="non-terminal residue" evidence="3">
    <location>
        <position position="1"/>
    </location>
</feature>
<dbReference type="GO" id="GO:0006813">
    <property type="term" value="P:potassium ion transport"/>
    <property type="evidence" value="ECO:0007669"/>
    <property type="project" value="InterPro"/>
</dbReference>